<evidence type="ECO:0000256" key="5">
    <source>
        <dbReference type="ARBA" id="ARBA00022801"/>
    </source>
</evidence>
<protein>
    <recommendedName>
        <fullName evidence="8">Tail specific protease domain-containing protein</fullName>
    </recommendedName>
</protein>
<comment type="subcellular location">
    <subcellularLocation>
        <location evidence="1">Cytoplasm</location>
    </subcellularLocation>
</comment>
<dbReference type="SUPFAM" id="SSF52096">
    <property type="entry name" value="ClpP/crotonase"/>
    <property type="match status" value="1"/>
</dbReference>
<organism evidence="9 10">
    <name type="scientific">Candidatus Merdivivens pullistercoris</name>
    <dbReference type="NCBI Taxonomy" id="2840873"/>
    <lineage>
        <taxon>Bacteria</taxon>
        <taxon>Pseudomonadati</taxon>
        <taxon>Bacteroidota</taxon>
        <taxon>Bacteroidia</taxon>
        <taxon>Bacteroidales</taxon>
        <taxon>Muribaculaceae</taxon>
        <taxon>Muribaculaceae incertae sedis</taxon>
        <taxon>Candidatus Merdivivens</taxon>
    </lineage>
</organism>
<evidence type="ECO:0000256" key="3">
    <source>
        <dbReference type="ARBA" id="ARBA00022490"/>
    </source>
</evidence>
<comment type="caution">
    <text evidence="9">The sequence shown here is derived from an EMBL/GenBank/DDBJ whole genome shotgun (WGS) entry which is preliminary data.</text>
</comment>
<dbReference type="Pfam" id="PF03572">
    <property type="entry name" value="Peptidase_S41"/>
    <property type="match status" value="1"/>
</dbReference>
<keyword evidence="6" id="KW-0720">Serine protease</keyword>
<name>A0A9D9NA89_9BACT</name>
<dbReference type="InterPro" id="IPR005151">
    <property type="entry name" value="Tail-specific_protease"/>
</dbReference>
<evidence type="ECO:0000256" key="6">
    <source>
        <dbReference type="ARBA" id="ARBA00022825"/>
    </source>
</evidence>
<dbReference type="Gene3D" id="3.90.226.10">
    <property type="entry name" value="2-enoyl-CoA Hydratase, Chain A, domain 1"/>
    <property type="match status" value="1"/>
</dbReference>
<keyword evidence="7" id="KW-0732">Signal</keyword>
<comment type="similarity">
    <text evidence="2">Belongs to the peptidase S41B family.</text>
</comment>
<evidence type="ECO:0000256" key="4">
    <source>
        <dbReference type="ARBA" id="ARBA00022670"/>
    </source>
</evidence>
<sequence>MKTAFLKKSINGLALIAAIFLSMTVSCQKQETDLVPPSSERNFSTWAEVFESYWRAMNYNYVFWDIDETDWDKVYETYYPRFEALGTYSMSTFEEAGALFDELSANLVDHHYTFMLKSTEYNYYVQPSGKEIATRDYYHERMDLQQLVDNATAGVGSGRVVSFEGAVSEVNGSDMLAMSYLIDDVAYIYFSNFYWTYLMLYSADLENDPLYKVYENFFNLIDNTPGLKGVIIDVRNNGGGYINDAYYFYSKMMGESVQPMWTRTKNGLGRYDYGPWVPYIVNPAADSRKLDIPIVQIADLYSVSMSEMSSLLVKELPNGVLVGERTYGGLGMLMGDFDYSYAGEVENASYWIYTTTTMSKDLHGNRLEGVGVIPDIEVLFDEAAFMSGNDVQLEAALDYIESAMR</sequence>
<evidence type="ECO:0000256" key="2">
    <source>
        <dbReference type="ARBA" id="ARBA00008524"/>
    </source>
</evidence>
<keyword evidence="5" id="KW-0378">Hydrolase</keyword>
<dbReference type="PANTHER" id="PTHR43253">
    <property type="entry name" value="TRICORN PROTEASE HOMOLOG 2-RELATED"/>
    <property type="match status" value="1"/>
</dbReference>
<dbReference type="InterPro" id="IPR028204">
    <property type="entry name" value="Tricorn_C1"/>
</dbReference>
<feature type="signal peptide" evidence="7">
    <location>
        <begin position="1"/>
        <end position="27"/>
    </location>
</feature>
<dbReference type="PROSITE" id="PS51257">
    <property type="entry name" value="PROKAR_LIPOPROTEIN"/>
    <property type="match status" value="1"/>
</dbReference>
<feature type="chain" id="PRO_5038714691" description="Tail specific protease domain-containing protein" evidence="7">
    <location>
        <begin position="28"/>
        <end position="405"/>
    </location>
</feature>
<evidence type="ECO:0000313" key="9">
    <source>
        <dbReference type="EMBL" id="MBO8465710.1"/>
    </source>
</evidence>
<dbReference type="PANTHER" id="PTHR43253:SF1">
    <property type="entry name" value="TRICORN PROTEASE HOMOLOG 2-RELATED"/>
    <property type="match status" value="1"/>
</dbReference>
<proteinExistence type="inferred from homology"/>
<reference evidence="9" key="2">
    <citation type="journal article" date="2021" name="PeerJ">
        <title>Extensive microbial diversity within the chicken gut microbiome revealed by metagenomics and culture.</title>
        <authorList>
            <person name="Gilroy R."/>
            <person name="Ravi A."/>
            <person name="Getino M."/>
            <person name="Pursley I."/>
            <person name="Horton D.L."/>
            <person name="Alikhan N.F."/>
            <person name="Baker D."/>
            <person name="Gharbi K."/>
            <person name="Hall N."/>
            <person name="Watson M."/>
            <person name="Adriaenssens E.M."/>
            <person name="Foster-Nyarko E."/>
            <person name="Jarju S."/>
            <person name="Secka A."/>
            <person name="Antonio M."/>
            <person name="Oren A."/>
            <person name="Chaudhuri R.R."/>
            <person name="La Ragione R."/>
            <person name="Hildebrand F."/>
            <person name="Pallen M.J."/>
        </authorList>
    </citation>
    <scope>NUCLEOTIDE SEQUENCE</scope>
    <source>
        <strain evidence="9">10037</strain>
    </source>
</reference>
<evidence type="ECO:0000256" key="1">
    <source>
        <dbReference type="ARBA" id="ARBA00004496"/>
    </source>
</evidence>
<dbReference type="Proteomes" id="UP000823597">
    <property type="component" value="Unassembled WGS sequence"/>
</dbReference>
<dbReference type="Gene3D" id="3.30.750.44">
    <property type="match status" value="1"/>
</dbReference>
<dbReference type="SMART" id="SM00245">
    <property type="entry name" value="TSPc"/>
    <property type="match status" value="1"/>
</dbReference>
<evidence type="ECO:0000313" key="10">
    <source>
        <dbReference type="Proteomes" id="UP000823597"/>
    </source>
</evidence>
<dbReference type="InterPro" id="IPR012393">
    <property type="entry name" value="Tricorn_protease"/>
</dbReference>
<keyword evidence="4" id="KW-0645">Protease</keyword>
<reference evidence="9" key="1">
    <citation type="submission" date="2020-10" db="EMBL/GenBank/DDBJ databases">
        <authorList>
            <person name="Gilroy R."/>
        </authorList>
    </citation>
    <scope>NUCLEOTIDE SEQUENCE</scope>
    <source>
        <strain evidence="9">10037</strain>
    </source>
</reference>
<evidence type="ECO:0000259" key="8">
    <source>
        <dbReference type="SMART" id="SM00245"/>
    </source>
</evidence>
<dbReference type="AlphaFoldDB" id="A0A9D9NA89"/>
<dbReference type="GO" id="GO:0006508">
    <property type="term" value="P:proteolysis"/>
    <property type="evidence" value="ECO:0007669"/>
    <property type="project" value="UniProtKB-KW"/>
</dbReference>
<keyword evidence="3" id="KW-0963">Cytoplasm</keyword>
<dbReference type="InterPro" id="IPR029045">
    <property type="entry name" value="ClpP/crotonase-like_dom_sf"/>
</dbReference>
<accession>A0A9D9NA89</accession>
<dbReference type="Pfam" id="PF14684">
    <property type="entry name" value="Tricorn_C1"/>
    <property type="match status" value="1"/>
</dbReference>
<gene>
    <name evidence="9" type="ORF">IAB93_06920</name>
</gene>
<dbReference type="CDD" id="cd07562">
    <property type="entry name" value="Peptidase_S41_TRI"/>
    <property type="match status" value="1"/>
</dbReference>
<evidence type="ECO:0000256" key="7">
    <source>
        <dbReference type="SAM" id="SignalP"/>
    </source>
</evidence>
<dbReference type="EMBL" id="JADIME010000075">
    <property type="protein sequence ID" value="MBO8465710.1"/>
    <property type="molecule type" value="Genomic_DNA"/>
</dbReference>
<feature type="domain" description="Tail specific protease" evidence="8">
    <location>
        <begin position="158"/>
        <end position="379"/>
    </location>
</feature>
<dbReference type="GO" id="GO:0008236">
    <property type="term" value="F:serine-type peptidase activity"/>
    <property type="evidence" value="ECO:0007669"/>
    <property type="project" value="UniProtKB-KW"/>
</dbReference>
<dbReference type="GO" id="GO:0005737">
    <property type="term" value="C:cytoplasm"/>
    <property type="evidence" value="ECO:0007669"/>
    <property type="project" value="UniProtKB-SubCell"/>
</dbReference>